<comment type="caution">
    <text evidence="1">The sequence shown here is derived from an EMBL/GenBank/DDBJ whole genome shotgun (WGS) entry which is preliminary data.</text>
</comment>
<dbReference type="Proteomes" id="UP001596023">
    <property type="component" value="Unassembled WGS sequence"/>
</dbReference>
<accession>A0ABV9KQI8</accession>
<keyword evidence="2" id="KW-1185">Reference proteome</keyword>
<evidence type="ECO:0000313" key="2">
    <source>
        <dbReference type="Proteomes" id="UP001596023"/>
    </source>
</evidence>
<dbReference type="Gene3D" id="2.40.128.410">
    <property type="match status" value="1"/>
</dbReference>
<dbReference type="EMBL" id="JBHSGN010000009">
    <property type="protein sequence ID" value="MFC4672348.1"/>
    <property type="molecule type" value="Genomic_DNA"/>
</dbReference>
<protein>
    <submittedName>
        <fullName evidence="1">DUF4251 domain-containing protein</fullName>
    </submittedName>
</protein>
<gene>
    <name evidence="1" type="ORF">ACFO6W_01435</name>
</gene>
<dbReference type="RefSeq" id="WP_379993524.1">
    <property type="nucleotide sequence ID" value="NZ_JBHSGN010000009.1"/>
</dbReference>
<sequence length="178" mass="19627">MKAIVFLLSSILLIFAGCKTQQDPLKAAAEEAEQRMWFEKAVQALNDREFVLEADRIDFKYGRFVYVSANTNFISMHQDKATIQMAFNSPYAGPNGIGGITVDGKVSNVKMQSDKKGNITFSMTVQGTAVSANVTLRLTNGSNQCNATINPNFNSNRIEFSGNLYQEADSNVYKAMSL</sequence>
<dbReference type="InterPro" id="IPR025347">
    <property type="entry name" value="DUF4251"/>
</dbReference>
<organism evidence="1 2">
    <name type="scientific">Dysgonomonas termitidis</name>
    <dbReference type="NCBI Taxonomy" id="1516126"/>
    <lineage>
        <taxon>Bacteria</taxon>
        <taxon>Pseudomonadati</taxon>
        <taxon>Bacteroidota</taxon>
        <taxon>Bacteroidia</taxon>
        <taxon>Bacteroidales</taxon>
        <taxon>Dysgonomonadaceae</taxon>
        <taxon>Dysgonomonas</taxon>
    </lineage>
</organism>
<name>A0ABV9KQI8_9BACT</name>
<dbReference type="Pfam" id="PF14059">
    <property type="entry name" value="DUF4251"/>
    <property type="match status" value="1"/>
</dbReference>
<evidence type="ECO:0000313" key="1">
    <source>
        <dbReference type="EMBL" id="MFC4672348.1"/>
    </source>
</evidence>
<dbReference type="PROSITE" id="PS51257">
    <property type="entry name" value="PROKAR_LIPOPROTEIN"/>
    <property type="match status" value="1"/>
</dbReference>
<reference evidence="2" key="1">
    <citation type="journal article" date="2019" name="Int. J. Syst. Evol. Microbiol.">
        <title>The Global Catalogue of Microorganisms (GCM) 10K type strain sequencing project: providing services to taxonomists for standard genome sequencing and annotation.</title>
        <authorList>
            <consortium name="The Broad Institute Genomics Platform"/>
            <consortium name="The Broad Institute Genome Sequencing Center for Infectious Disease"/>
            <person name="Wu L."/>
            <person name="Ma J."/>
        </authorList>
    </citation>
    <scope>NUCLEOTIDE SEQUENCE [LARGE SCALE GENOMIC DNA]</scope>
    <source>
        <strain evidence="2">CCUG 66188</strain>
    </source>
</reference>
<proteinExistence type="predicted"/>